<dbReference type="CDD" id="cd01936">
    <property type="entry name" value="Ntn_CA"/>
    <property type="match status" value="1"/>
</dbReference>
<dbReference type="Gene3D" id="3.60.20.10">
    <property type="entry name" value="Glutamine Phosphoribosylpyrophosphate, subunit 1, domain 1"/>
    <property type="match status" value="1"/>
</dbReference>
<comment type="similarity">
    <text evidence="1">Belongs to the peptidase S45 family.</text>
</comment>
<evidence type="ECO:0000256" key="1">
    <source>
        <dbReference type="ARBA" id="ARBA00006586"/>
    </source>
</evidence>
<dbReference type="Pfam" id="PF01804">
    <property type="entry name" value="Penicil_amidase"/>
    <property type="match status" value="1"/>
</dbReference>
<keyword evidence="3" id="KW-0378">Hydrolase</keyword>
<dbReference type="PANTHER" id="PTHR34218:SF3">
    <property type="entry name" value="ACYL-HOMOSERINE LACTONE ACYLASE PVDQ"/>
    <property type="match status" value="1"/>
</dbReference>
<sequence>MILKIIRFVFLGTIYFSMVACKPAVNEPLRYEVEVTRTDFGIPHIKAADYGSLGYGEAYASAQDHVCNMALALMSTKGESAEYLGAGHKSNYVHSDIVMKALNMPDKGRQALNAQPEKVKEWIAGYAAGYNRYLKDANGKFESWCDQAPWVRPATAEEFMTQYVASVYTITRMSGAVVAAQPPSIEVVLQVPESQQVAALNAIRLEGMGSNAWAFGAKSTENGKGSLLANPHYPWYGTNRFWEKHLTIPGELDVYGANLVGTAGVAVGFNNAIGWTHTVSDSKRITLYQLTLNPEDPTQYRYEGEWRSLVSRDVTVNVQTDDGMQKKTISIWFSHHGPIVQMPGLGWTEKTAYAARDANTGNIDVISQWLAMGKSQSMDEFIGAHKMYNAMPWVNTISTSAEGRAVYLDNSNVGALSDEAIKAWNGRVEQVPQLKQLYLTKGLVILDGSTRRDEWISHPNVPISGTTPFEQRPMIESEFYVFNANDSYWLSDPKQPTTGYSPLYGAVNTPRSARTRMNVHLLEGLDGFDFRGEDGLFSVQEIQAALFDNSGLSAHLLKPQLLEQCENTPKVTINGVSIDLADACSILARWDNRYDLNSRGAVLFREWLTRYDYTATQYSGELFADKFDAAKPAITPAELVQNERSLVELAEAVELLNNQGIALDIPLGNLQKAHRAGTTFPVHGGNRHEGIANLQVTRPYIDSPIFSGANDRLVDSQTLSSSGYNIAHGSSFIMTLSFTEAGPRAQAILSYSQSGSPGAENFSDQTARYRDKAWRDIHFEESEIDKHAVSRLLLRE</sequence>
<dbReference type="AlphaFoldDB" id="A0A520MPB1"/>
<gene>
    <name evidence="5" type="ORF">EVB03_01480</name>
</gene>
<dbReference type="GO" id="GO:0017000">
    <property type="term" value="P:antibiotic biosynthetic process"/>
    <property type="evidence" value="ECO:0007669"/>
    <property type="project" value="InterPro"/>
</dbReference>
<dbReference type="Gene3D" id="1.10.1400.10">
    <property type="match status" value="1"/>
</dbReference>
<dbReference type="Gene3D" id="1.10.439.10">
    <property type="entry name" value="Penicillin Amidohydrolase, domain 1"/>
    <property type="match status" value="1"/>
</dbReference>
<dbReference type="EMBL" id="SHBP01000001">
    <property type="protein sequence ID" value="RZO23059.1"/>
    <property type="molecule type" value="Genomic_DNA"/>
</dbReference>
<protein>
    <submittedName>
        <fullName evidence="5">Acylase</fullName>
    </submittedName>
</protein>
<dbReference type="InterPro" id="IPR043147">
    <property type="entry name" value="Penicillin_amidase_A-knob"/>
</dbReference>
<evidence type="ECO:0000256" key="4">
    <source>
        <dbReference type="ARBA" id="ARBA00023145"/>
    </source>
</evidence>
<keyword evidence="2" id="KW-0732">Signal</keyword>
<dbReference type="PROSITE" id="PS51257">
    <property type="entry name" value="PROKAR_LIPOPROTEIN"/>
    <property type="match status" value="1"/>
</dbReference>
<reference evidence="5 6" key="1">
    <citation type="submission" date="2019-02" db="EMBL/GenBank/DDBJ databases">
        <title>Prokaryotic population dynamics and viral predation in marine succession experiment using metagenomics: the confinement effect.</title>
        <authorList>
            <person name="Haro-Moreno J.M."/>
            <person name="Rodriguez-Valera F."/>
            <person name="Lopez-Perez M."/>
        </authorList>
    </citation>
    <scope>NUCLEOTIDE SEQUENCE [LARGE SCALE GENOMIC DNA]</scope>
    <source>
        <strain evidence="5">MED-G170</strain>
    </source>
</reference>
<organism evidence="5 6">
    <name type="scientific">SAR92 clade bacterium</name>
    <dbReference type="NCBI Taxonomy" id="2315479"/>
    <lineage>
        <taxon>Bacteria</taxon>
        <taxon>Pseudomonadati</taxon>
        <taxon>Pseudomonadota</taxon>
        <taxon>Gammaproteobacteria</taxon>
        <taxon>Cellvibrionales</taxon>
        <taxon>Porticoccaceae</taxon>
        <taxon>SAR92 clade</taxon>
    </lineage>
</organism>
<dbReference type="InterPro" id="IPR002692">
    <property type="entry name" value="S45"/>
</dbReference>
<evidence type="ECO:0000256" key="2">
    <source>
        <dbReference type="ARBA" id="ARBA00022729"/>
    </source>
</evidence>
<name>A0A520MPB1_9GAMM</name>
<evidence type="ECO:0000256" key="3">
    <source>
        <dbReference type="ARBA" id="ARBA00022801"/>
    </source>
</evidence>
<comment type="caution">
    <text evidence="5">The sequence shown here is derived from an EMBL/GenBank/DDBJ whole genome shotgun (WGS) entry which is preliminary data.</text>
</comment>
<evidence type="ECO:0000313" key="5">
    <source>
        <dbReference type="EMBL" id="RZO23059.1"/>
    </source>
</evidence>
<keyword evidence="4" id="KW-0865">Zymogen</keyword>
<dbReference type="PANTHER" id="PTHR34218">
    <property type="entry name" value="PEPTIDASE S45 PENICILLIN AMIDASE"/>
    <property type="match status" value="1"/>
</dbReference>
<evidence type="ECO:0000313" key="6">
    <source>
        <dbReference type="Proteomes" id="UP000315889"/>
    </source>
</evidence>
<dbReference type="SUPFAM" id="SSF56235">
    <property type="entry name" value="N-terminal nucleophile aminohydrolases (Ntn hydrolases)"/>
    <property type="match status" value="1"/>
</dbReference>
<dbReference type="InterPro" id="IPR029055">
    <property type="entry name" value="Ntn_hydrolases_N"/>
</dbReference>
<accession>A0A520MPB1</accession>
<dbReference type="InterPro" id="IPR043146">
    <property type="entry name" value="Penicillin_amidase_N_B-knob"/>
</dbReference>
<dbReference type="GO" id="GO:0016811">
    <property type="term" value="F:hydrolase activity, acting on carbon-nitrogen (but not peptide) bonds, in linear amides"/>
    <property type="evidence" value="ECO:0007669"/>
    <property type="project" value="InterPro"/>
</dbReference>
<dbReference type="Proteomes" id="UP000315889">
    <property type="component" value="Unassembled WGS sequence"/>
</dbReference>
<dbReference type="Gene3D" id="2.30.120.10">
    <property type="match status" value="1"/>
</dbReference>
<dbReference type="InterPro" id="IPR023343">
    <property type="entry name" value="Penicillin_amidase_dom1"/>
</dbReference>
<proteinExistence type="inferred from homology"/>